<sequence>MKNDQAGDRPRDPQHVYANPLEPTVSPILALGVYWSMLTFDQGNGRLFPGGSQYDRFRKQLGRTFNQDDVSNEHKRRAVKPDEIGSTHSLRKGAATFASSGSTACPSSTTVNLRAGWSLGGVQNTCLRYEAAGDMHVGRTVTGLPTDSHTFACLPPHFSSCDDQVEQAISIAFPGYPGSNHYILEYALASLDHHREYLKKTLPASHGLFCTPLFTTNTMLNKLADRLQGGTLQPHHESTLRPTGVPLYVAILSNMASL</sequence>
<comment type="caution">
    <text evidence="1">The sequence shown here is derived from an EMBL/GenBank/DDBJ whole genome shotgun (WGS) entry which is preliminary data.</text>
</comment>
<name>W2WE89_PHYNI</name>
<evidence type="ECO:0000313" key="1">
    <source>
        <dbReference type="EMBL" id="ETP08925.1"/>
    </source>
</evidence>
<accession>W2WE89</accession>
<gene>
    <name evidence="1" type="ORF">F441_15164</name>
</gene>
<reference evidence="1 2" key="1">
    <citation type="submission" date="2013-11" db="EMBL/GenBank/DDBJ databases">
        <title>The Genome Sequence of Phytophthora parasitica CJ01A1.</title>
        <authorList>
            <consortium name="The Broad Institute Genomics Platform"/>
            <person name="Russ C."/>
            <person name="Tyler B."/>
            <person name="Panabieres F."/>
            <person name="Shan W."/>
            <person name="Tripathy S."/>
            <person name="Grunwald N."/>
            <person name="Machado M."/>
            <person name="Johnson C.S."/>
            <person name="Walker B."/>
            <person name="Young S.K."/>
            <person name="Zeng Q."/>
            <person name="Gargeya S."/>
            <person name="Fitzgerald M."/>
            <person name="Haas B."/>
            <person name="Abouelleil A."/>
            <person name="Allen A.W."/>
            <person name="Alvarado L."/>
            <person name="Arachchi H.M."/>
            <person name="Berlin A.M."/>
            <person name="Chapman S.B."/>
            <person name="Gainer-Dewar J."/>
            <person name="Goldberg J."/>
            <person name="Griggs A."/>
            <person name="Gujja S."/>
            <person name="Hansen M."/>
            <person name="Howarth C."/>
            <person name="Imamovic A."/>
            <person name="Ireland A."/>
            <person name="Larimer J."/>
            <person name="McCowan C."/>
            <person name="Murphy C."/>
            <person name="Pearson M."/>
            <person name="Poon T.W."/>
            <person name="Priest M."/>
            <person name="Roberts A."/>
            <person name="Saif S."/>
            <person name="Shea T."/>
            <person name="Sisk P."/>
            <person name="Sykes S."/>
            <person name="Wortman J."/>
            <person name="Nusbaum C."/>
            <person name="Birren B."/>
        </authorList>
    </citation>
    <scope>NUCLEOTIDE SEQUENCE [LARGE SCALE GENOMIC DNA]</scope>
    <source>
        <strain evidence="1 2">CJ01A1</strain>
    </source>
</reference>
<organism evidence="1 2">
    <name type="scientific">Phytophthora nicotianae CJ01A1</name>
    <dbReference type="NCBI Taxonomy" id="1317063"/>
    <lineage>
        <taxon>Eukaryota</taxon>
        <taxon>Sar</taxon>
        <taxon>Stramenopiles</taxon>
        <taxon>Oomycota</taxon>
        <taxon>Peronosporomycetes</taxon>
        <taxon>Peronosporales</taxon>
        <taxon>Peronosporaceae</taxon>
        <taxon>Phytophthora</taxon>
    </lineage>
</organism>
<dbReference type="Proteomes" id="UP000018958">
    <property type="component" value="Unassembled WGS sequence"/>
</dbReference>
<dbReference type="AlphaFoldDB" id="W2WE89"/>
<protein>
    <submittedName>
        <fullName evidence="1">Uncharacterized protein</fullName>
    </submittedName>
</protein>
<evidence type="ECO:0000313" key="2">
    <source>
        <dbReference type="Proteomes" id="UP000018958"/>
    </source>
</evidence>
<dbReference type="EMBL" id="ANIX01003055">
    <property type="protein sequence ID" value="ETP08925.1"/>
    <property type="molecule type" value="Genomic_DNA"/>
</dbReference>
<proteinExistence type="predicted"/>